<dbReference type="AlphaFoldDB" id="A0AAN8FHB7"/>
<dbReference type="EMBL" id="WIXE01007892">
    <property type="protein sequence ID" value="KAK5979881.1"/>
    <property type="molecule type" value="Genomic_DNA"/>
</dbReference>
<dbReference type="InterPro" id="IPR024079">
    <property type="entry name" value="MetalloPept_cat_dom_sf"/>
</dbReference>
<dbReference type="Proteomes" id="UP001331761">
    <property type="component" value="Unassembled WGS sequence"/>
</dbReference>
<dbReference type="PROSITE" id="PS51885">
    <property type="entry name" value="NEPRILYSIN"/>
    <property type="match status" value="1"/>
</dbReference>
<evidence type="ECO:0000256" key="1">
    <source>
        <dbReference type="ARBA" id="ARBA00007357"/>
    </source>
</evidence>
<feature type="domain" description="Peptidase M13 N-terminal" evidence="3">
    <location>
        <begin position="61"/>
        <end position="336"/>
    </location>
</feature>
<evidence type="ECO:0000256" key="2">
    <source>
        <dbReference type="SAM" id="Phobius"/>
    </source>
</evidence>
<dbReference type="Gene3D" id="1.10.1380.10">
    <property type="entry name" value="Neutral endopeptidase , domain2"/>
    <property type="match status" value="1"/>
</dbReference>
<comment type="similarity">
    <text evidence="1">Belongs to the peptidase M13 family.</text>
</comment>
<proteinExistence type="inferred from homology"/>
<comment type="caution">
    <text evidence="4">The sequence shown here is derived from an EMBL/GenBank/DDBJ whole genome shotgun (WGS) entry which is preliminary data.</text>
</comment>
<gene>
    <name evidence="4" type="ORF">GCK32_011313</name>
</gene>
<dbReference type="GO" id="GO:0005886">
    <property type="term" value="C:plasma membrane"/>
    <property type="evidence" value="ECO:0007669"/>
    <property type="project" value="TreeGrafter"/>
</dbReference>
<dbReference type="PANTHER" id="PTHR11733">
    <property type="entry name" value="ZINC METALLOPROTEASE FAMILY M13 NEPRILYSIN-RELATED"/>
    <property type="match status" value="1"/>
</dbReference>
<dbReference type="Pfam" id="PF05649">
    <property type="entry name" value="Peptidase_M13_N"/>
    <property type="match status" value="1"/>
</dbReference>
<accession>A0AAN8FHB7</accession>
<feature type="transmembrane region" description="Helical" evidence="2">
    <location>
        <begin position="7"/>
        <end position="31"/>
    </location>
</feature>
<dbReference type="InterPro" id="IPR000718">
    <property type="entry name" value="Peptidase_M13"/>
</dbReference>
<keyword evidence="2" id="KW-0472">Membrane</keyword>
<dbReference type="InterPro" id="IPR042089">
    <property type="entry name" value="Peptidase_M13_dom_2"/>
</dbReference>
<dbReference type="PANTHER" id="PTHR11733:SF230">
    <property type="entry name" value="NEPRILYSIN-2"/>
    <property type="match status" value="1"/>
</dbReference>
<reference evidence="4 5" key="1">
    <citation type="submission" date="2019-10" db="EMBL/GenBank/DDBJ databases">
        <title>Assembly and Annotation for the nematode Trichostrongylus colubriformis.</title>
        <authorList>
            <person name="Martin J."/>
        </authorList>
    </citation>
    <scope>NUCLEOTIDE SEQUENCE [LARGE SCALE GENOMIC DNA]</scope>
    <source>
        <strain evidence="4">G859</strain>
        <tissue evidence="4">Whole worm</tissue>
    </source>
</reference>
<evidence type="ECO:0000259" key="3">
    <source>
        <dbReference type="Pfam" id="PF05649"/>
    </source>
</evidence>
<dbReference type="GO" id="GO:0016485">
    <property type="term" value="P:protein processing"/>
    <property type="evidence" value="ECO:0007669"/>
    <property type="project" value="TreeGrafter"/>
</dbReference>
<keyword evidence="2" id="KW-1133">Transmembrane helix</keyword>
<organism evidence="4 5">
    <name type="scientific">Trichostrongylus colubriformis</name>
    <name type="common">Black scour worm</name>
    <dbReference type="NCBI Taxonomy" id="6319"/>
    <lineage>
        <taxon>Eukaryota</taxon>
        <taxon>Metazoa</taxon>
        <taxon>Ecdysozoa</taxon>
        <taxon>Nematoda</taxon>
        <taxon>Chromadorea</taxon>
        <taxon>Rhabditida</taxon>
        <taxon>Rhabditina</taxon>
        <taxon>Rhabditomorpha</taxon>
        <taxon>Strongyloidea</taxon>
        <taxon>Trichostrongylidae</taxon>
        <taxon>Trichostrongylus</taxon>
    </lineage>
</organism>
<evidence type="ECO:0000313" key="4">
    <source>
        <dbReference type="EMBL" id="KAK5979881.1"/>
    </source>
</evidence>
<keyword evidence="2" id="KW-0812">Transmembrane</keyword>
<evidence type="ECO:0000313" key="5">
    <source>
        <dbReference type="Proteomes" id="UP001331761"/>
    </source>
</evidence>
<name>A0AAN8FHB7_TRICO</name>
<dbReference type="InterPro" id="IPR008753">
    <property type="entry name" value="Peptidase_M13_N"/>
</dbReference>
<dbReference type="Gene3D" id="3.40.390.10">
    <property type="entry name" value="Collagenase (Catalytic Domain)"/>
    <property type="match status" value="1"/>
</dbReference>
<protein>
    <submittedName>
        <fullName evidence="4">Phage head-tail adaptor</fullName>
    </submittedName>
</protein>
<sequence length="346" mass="39533">MASRERIFGSLALLFFLLSLLLFIGLLYLYMRNSDDDICMTPGCIRTAAVILSSMNSSVDPCSDFYEYACGQWIRGHPIPDDAPSVSNFENLGQDLEFALKELLEEDIDREELLDRESAVGKAKFFYKLCLNESEIFDNWRTTFDEVVASFGGWPSLGHPMPEQVSIEKLYGDMVAKFRADSLFKATVQPDDKNSEKHVLLIDQPALNLFARDFYVLAENEERLAYLQLIRDVLVLLHAPPESATQDAEEIIEFETALANITMADDQRHDIAELYTKMTLGQMKQHLPNFDWLLFFNQVFNEITDKNGTQIVFDEGAEVVVYGVEFLRRLDKLLPEYEQSSIKPST</sequence>
<keyword evidence="5" id="KW-1185">Reference proteome</keyword>
<dbReference type="SUPFAM" id="SSF55486">
    <property type="entry name" value="Metalloproteases ('zincins'), catalytic domain"/>
    <property type="match status" value="1"/>
</dbReference>
<dbReference type="GO" id="GO:0004222">
    <property type="term" value="F:metalloendopeptidase activity"/>
    <property type="evidence" value="ECO:0007669"/>
    <property type="project" value="InterPro"/>
</dbReference>